<organism evidence="1">
    <name type="scientific">viral metagenome</name>
    <dbReference type="NCBI Taxonomy" id="1070528"/>
    <lineage>
        <taxon>unclassified sequences</taxon>
        <taxon>metagenomes</taxon>
        <taxon>organismal metagenomes</taxon>
    </lineage>
</organism>
<evidence type="ECO:0000313" key="1">
    <source>
        <dbReference type="EMBL" id="QHT96883.1"/>
    </source>
</evidence>
<accession>A0A6C0IZF0</accession>
<protein>
    <submittedName>
        <fullName evidence="1">Uncharacterized protein</fullName>
    </submittedName>
</protein>
<sequence>MAELKPLGVSDIQTALAIINKICSTKTKLHPNELRDVGVLFRRCKMTIEEYVRDGGNLRDAPLDPNKISIPDMIHVIKIIERLAEPGLQGIELLDVGALRDKITMVIEDEMYEQRKRMREKAMAPTETLPTIMEEPEEVLPVTRDASVV</sequence>
<proteinExistence type="predicted"/>
<dbReference type="EMBL" id="MN740268">
    <property type="protein sequence ID" value="QHT96883.1"/>
    <property type="molecule type" value="Genomic_DNA"/>
</dbReference>
<reference evidence="1" key="1">
    <citation type="journal article" date="2020" name="Nature">
        <title>Giant virus diversity and host interactions through global metagenomics.</title>
        <authorList>
            <person name="Schulz F."/>
            <person name="Roux S."/>
            <person name="Paez-Espino D."/>
            <person name="Jungbluth S."/>
            <person name="Walsh D.A."/>
            <person name="Denef V.J."/>
            <person name="McMahon K.D."/>
            <person name="Konstantinidis K.T."/>
            <person name="Eloe-Fadrosh E.A."/>
            <person name="Kyrpides N.C."/>
            <person name="Woyke T."/>
        </authorList>
    </citation>
    <scope>NUCLEOTIDE SEQUENCE</scope>
    <source>
        <strain evidence="1">GVMAG-M-3300024336-7</strain>
    </source>
</reference>
<dbReference type="AlphaFoldDB" id="A0A6C0IZF0"/>
<name>A0A6C0IZF0_9ZZZZ</name>